<feature type="transmembrane region" description="Helical" evidence="6">
    <location>
        <begin position="393"/>
        <end position="421"/>
    </location>
</feature>
<feature type="transmembrane region" description="Helical" evidence="6">
    <location>
        <begin position="461"/>
        <end position="482"/>
    </location>
</feature>
<dbReference type="STRING" id="1344416.A0A139A822"/>
<evidence type="ECO:0000256" key="3">
    <source>
        <dbReference type="ARBA" id="ARBA00022989"/>
    </source>
</evidence>
<dbReference type="PANTHER" id="PTHR23502:SF64">
    <property type="entry name" value="TRANSPORTER, PUTATIVE (AFU_ORTHOLOGUE AFUA_3G11760)-RELATED"/>
    <property type="match status" value="1"/>
</dbReference>
<dbReference type="GO" id="GO:0005886">
    <property type="term" value="C:plasma membrane"/>
    <property type="evidence" value="ECO:0007669"/>
    <property type="project" value="TreeGrafter"/>
</dbReference>
<name>A0A139A822_GONPJ</name>
<dbReference type="AlphaFoldDB" id="A0A139A822"/>
<feature type="transmembrane region" description="Helical" evidence="6">
    <location>
        <begin position="73"/>
        <end position="96"/>
    </location>
</feature>
<dbReference type="OrthoDB" id="3936150at2759"/>
<feature type="compositionally biased region" description="Polar residues" evidence="5">
    <location>
        <begin position="32"/>
        <end position="46"/>
    </location>
</feature>
<evidence type="ECO:0000256" key="2">
    <source>
        <dbReference type="ARBA" id="ARBA00022692"/>
    </source>
</evidence>
<reference evidence="8 9" key="1">
    <citation type="journal article" date="2015" name="Genome Biol. Evol.">
        <title>Phylogenomic analyses indicate that early fungi evolved digesting cell walls of algal ancestors of land plants.</title>
        <authorList>
            <person name="Chang Y."/>
            <person name="Wang S."/>
            <person name="Sekimoto S."/>
            <person name="Aerts A.L."/>
            <person name="Choi C."/>
            <person name="Clum A."/>
            <person name="LaButti K.M."/>
            <person name="Lindquist E.A."/>
            <person name="Yee Ngan C."/>
            <person name="Ohm R.A."/>
            <person name="Salamov A.A."/>
            <person name="Grigoriev I.V."/>
            <person name="Spatafora J.W."/>
            <person name="Berbee M.L."/>
        </authorList>
    </citation>
    <scope>NUCLEOTIDE SEQUENCE [LARGE SCALE GENOMIC DNA]</scope>
    <source>
        <strain evidence="8 9">JEL478</strain>
    </source>
</reference>
<evidence type="ECO:0000313" key="8">
    <source>
        <dbReference type="EMBL" id="KXS12877.1"/>
    </source>
</evidence>
<feature type="transmembrane region" description="Helical" evidence="6">
    <location>
        <begin position="198"/>
        <end position="217"/>
    </location>
</feature>
<dbReference type="InterPro" id="IPR020846">
    <property type="entry name" value="MFS_dom"/>
</dbReference>
<feature type="transmembrane region" description="Helical" evidence="6">
    <location>
        <begin position="288"/>
        <end position="307"/>
    </location>
</feature>
<gene>
    <name evidence="8" type="ORF">M427DRAFT_59183</name>
</gene>
<evidence type="ECO:0000256" key="4">
    <source>
        <dbReference type="ARBA" id="ARBA00023136"/>
    </source>
</evidence>
<feature type="region of interest" description="Disordered" evidence="5">
    <location>
        <begin position="1"/>
        <end position="47"/>
    </location>
</feature>
<evidence type="ECO:0000259" key="7">
    <source>
        <dbReference type="PROSITE" id="PS50850"/>
    </source>
</evidence>
<dbReference type="InterPro" id="IPR011701">
    <property type="entry name" value="MFS"/>
</dbReference>
<evidence type="ECO:0000313" key="9">
    <source>
        <dbReference type="Proteomes" id="UP000070544"/>
    </source>
</evidence>
<protein>
    <submittedName>
        <fullName evidence="8">MFS general substrate transporter</fullName>
    </submittedName>
</protein>
<organism evidence="8 9">
    <name type="scientific">Gonapodya prolifera (strain JEL478)</name>
    <name type="common">Monoblepharis prolifera</name>
    <dbReference type="NCBI Taxonomy" id="1344416"/>
    <lineage>
        <taxon>Eukaryota</taxon>
        <taxon>Fungi</taxon>
        <taxon>Fungi incertae sedis</taxon>
        <taxon>Chytridiomycota</taxon>
        <taxon>Chytridiomycota incertae sedis</taxon>
        <taxon>Monoblepharidomycetes</taxon>
        <taxon>Monoblepharidales</taxon>
        <taxon>Gonapodyaceae</taxon>
        <taxon>Gonapodya</taxon>
    </lineage>
</organism>
<comment type="subcellular location">
    <subcellularLocation>
        <location evidence="1">Membrane</location>
        <topology evidence="1">Multi-pass membrane protein</topology>
    </subcellularLocation>
</comment>
<feature type="transmembrane region" description="Helical" evidence="6">
    <location>
        <begin position="229"/>
        <end position="248"/>
    </location>
</feature>
<keyword evidence="4 6" id="KW-0472">Membrane</keyword>
<feature type="transmembrane region" description="Helical" evidence="6">
    <location>
        <begin position="327"/>
        <end position="348"/>
    </location>
</feature>
<dbReference type="PROSITE" id="PS50850">
    <property type="entry name" value="MFS"/>
    <property type="match status" value="1"/>
</dbReference>
<evidence type="ECO:0000256" key="5">
    <source>
        <dbReference type="SAM" id="MobiDB-lite"/>
    </source>
</evidence>
<feature type="transmembrane region" description="Helical" evidence="6">
    <location>
        <begin position="368"/>
        <end position="387"/>
    </location>
</feature>
<proteinExistence type="predicted"/>
<dbReference type="PANTHER" id="PTHR23502">
    <property type="entry name" value="MAJOR FACILITATOR SUPERFAMILY"/>
    <property type="match status" value="1"/>
</dbReference>
<evidence type="ECO:0000256" key="1">
    <source>
        <dbReference type="ARBA" id="ARBA00004141"/>
    </source>
</evidence>
<dbReference type="Pfam" id="PF07690">
    <property type="entry name" value="MFS_1"/>
    <property type="match status" value="1"/>
</dbReference>
<dbReference type="InterPro" id="IPR036259">
    <property type="entry name" value="MFS_trans_sf"/>
</dbReference>
<feature type="transmembrane region" description="Helical" evidence="6">
    <location>
        <begin position="140"/>
        <end position="157"/>
    </location>
</feature>
<keyword evidence="2 6" id="KW-0812">Transmembrane</keyword>
<accession>A0A139A822</accession>
<sequence length="516" mass="55003">MEETAETLLEDDRAGATPGKTTEKSEDDASISIPQPLSTQSSTSVARSKRWRGTRAILAGPSAGVYTLQRKRVILAVVSITGVLGPLMGTIFSPALPDVERDLSTTDVLANLALTLSQVGMALSPLFWAPLSEKIGRRPVLLISQMVNIGGSVMAVLSPTIEVFLVARLVSAIGSGAGLVVGAAVVSDVFPTEERGRAMGVFMMGPLLGPAIAPPIGGVLARFLGWRHIFTTTGVLACLILLSTLFWLPETNRDILEGRTSSAATSGGPPKPSAIKNLWTAITYQRKIFVCGPTILQGAVFGSYYAFPGSLPRDWQNIYSFNTAQVGLVVATIGIGMVAGSLFGGWHADRQVRIWTQKRKVWVPEDRLRSQFLGAVTVPVGLLLYGFGIQYRIPWGILIISLVLVGYGNMVISTCSSAYYMDTFGRSFASINGVATCLRLIFSAVVAVVVVPGIAGMSHAGFFGLLAGICVLTGTIVLAIVARGTEWRCAEEPWKSQPQSQAQLEAWRATKKGIFG</sequence>
<dbReference type="SUPFAM" id="SSF103473">
    <property type="entry name" value="MFS general substrate transporter"/>
    <property type="match status" value="1"/>
</dbReference>
<keyword evidence="9" id="KW-1185">Reference proteome</keyword>
<dbReference type="GO" id="GO:0022857">
    <property type="term" value="F:transmembrane transporter activity"/>
    <property type="evidence" value="ECO:0007669"/>
    <property type="project" value="InterPro"/>
</dbReference>
<dbReference type="EMBL" id="KQ965784">
    <property type="protein sequence ID" value="KXS12877.1"/>
    <property type="molecule type" value="Genomic_DNA"/>
</dbReference>
<feature type="domain" description="Major facilitator superfamily (MFS) profile" evidence="7">
    <location>
        <begin position="74"/>
        <end position="485"/>
    </location>
</feature>
<feature type="transmembrane region" description="Helical" evidence="6">
    <location>
        <begin position="163"/>
        <end position="186"/>
    </location>
</feature>
<feature type="transmembrane region" description="Helical" evidence="6">
    <location>
        <begin position="433"/>
        <end position="455"/>
    </location>
</feature>
<evidence type="ECO:0000256" key="6">
    <source>
        <dbReference type="SAM" id="Phobius"/>
    </source>
</evidence>
<keyword evidence="3 6" id="KW-1133">Transmembrane helix</keyword>
<dbReference type="Proteomes" id="UP000070544">
    <property type="component" value="Unassembled WGS sequence"/>
</dbReference>
<feature type="transmembrane region" description="Helical" evidence="6">
    <location>
        <begin position="108"/>
        <end position="128"/>
    </location>
</feature>
<dbReference type="Gene3D" id="1.20.1720.10">
    <property type="entry name" value="Multidrug resistance protein D"/>
    <property type="match status" value="1"/>
</dbReference>